<reference evidence="1" key="1">
    <citation type="journal article" date="2018" name="DNA Res.">
        <title>Multiple hybrid de novo genome assembly of finger millet, an orphan allotetraploid crop.</title>
        <authorList>
            <person name="Hatakeyama M."/>
            <person name="Aluri S."/>
            <person name="Balachadran M.T."/>
            <person name="Sivarajan S.R."/>
            <person name="Patrignani A."/>
            <person name="Gruter S."/>
            <person name="Poveda L."/>
            <person name="Shimizu-Inatsugi R."/>
            <person name="Baeten J."/>
            <person name="Francoijs K.J."/>
            <person name="Nataraja K.N."/>
            <person name="Reddy Y.A.N."/>
            <person name="Phadnis S."/>
            <person name="Ravikumar R.L."/>
            <person name="Schlapbach R."/>
            <person name="Sreeman S.M."/>
            <person name="Shimizu K.K."/>
        </authorList>
    </citation>
    <scope>NUCLEOTIDE SEQUENCE</scope>
</reference>
<reference evidence="1" key="2">
    <citation type="submission" date="2021-12" db="EMBL/GenBank/DDBJ databases">
        <title>Resequencing data analysis of finger millet.</title>
        <authorList>
            <person name="Hatakeyama M."/>
            <person name="Aluri S."/>
            <person name="Balachadran M.T."/>
            <person name="Sivarajan S.R."/>
            <person name="Poveda L."/>
            <person name="Shimizu-Inatsugi R."/>
            <person name="Schlapbach R."/>
            <person name="Sreeman S.M."/>
            <person name="Shimizu K.K."/>
        </authorList>
    </citation>
    <scope>NUCLEOTIDE SEQUENCE</scope>
</reference>
<evidence type="ECO:0000313" key="1">
    <source>
        <dbReference type="EMBL" id="GJN04750.1"/>
    </source>
</evidence>
<name>A0AAV5D3Z4_ELECO</name>
<keyword evidence="2" id="KW-1185">Reference proteome</keyword>
<dbReference type="EMBL" id="BQKI01000011">
    <property type="protein sequence ID" value="GJN04750.1"/>
    <property type="molecule type" value="Genomic_DNA"/>
</dbReference>
<accession>A0AAV5D3Z4</accession>
<proteinExistence type="predicted"/>
<dbReference type="Proteomes" id="UP001054889">
    <property type="component" value="Unassembled WGS sequence"/>
</dbReference>
<organism evidence="1 2">
    <name type="scientific">Eleusine coracana subsp. coracana</name>
    <dbReference type="NCBI Taxonomy" id="191504"/>
    <lineage>
        <taxon>Eukaryota</taxon>
        <taxon>Viridiplantae</taxon>
        <taxon>Streptophyta</taxon>
        <taxon>Embryophyta</taxon>
        <taxon>Tracheophyta</taxon>
        <taxon>Spermatophyta</taxon>
        <taxon>Magnoliopsida</taxon>
        <taxon>Liliopsida</taxon>
        <taxon>Poales</taxon>
        <taxon>Poaceae</taxon>
        <taxon>PACMAD clade</taxon>
        <taxon>Chloridoideae</taxon>
        <taxon>Cynodonteae</taxon>
        <taxon>Eleusininae</taxon>
        <taxon>Eleusine</taxon>
    </lineage>
</organism>
<dbReference type="GO" id="GO:0005975">
    <property type="term" value="P:carbohydrate metabolic process"/>
    <property type="evidence" value="ECO:0007669"/>
    <property type="project" value="InterPro"/>
</dbReference>
<sequence length="80" mass="9074">MTRQRDEIGKIIETSLSANQERAAMEKKHLKWKVEGAPAKENVVRGGPMNPSKLIVELGPMDIRTFIISFEYNFSGKQLL</sequence>
<evidence type="ECO:0000313" key="2">
    <source>
        <dbReference type="Proteomes" id="UP001054889"/>
    </source>
</evidence>
<dbReference type="GO" id="GO:0003824">
    <property type="term" value="F:catalytic activity"/>
    <property type="evidence" value="ECO:0007669"/>
    <property type="project" value="InterPro"/>
</dbReference>
<dbReference type="SUPFAM" id="SSF74650">
    <property type="entry name" value="Galactose mutarotase-like"/>
    <property type="match status" value="1"/>
</dbReference>
<comment type="caution">
    <text evidence="1">The sequence shown here is derived from an EMBL/GenBank/DDBJ whole genome shotgun (WGS) entry which is preliminary data.</text>
</comment>
<dbReference type="Gene3D" id="2.60.40.1360">
    <property type="match status" value="1"/>
</dbReference>
<protein>
    <submittedName>
        <fullName evidence="1">Uncharacterized protein</fullName>
    </submittedName>
</protein>
<dbReference type="GO" id="GO:0030246">
    <property type="term" value="F:carbohydrate binding"/>
    <property type="evidence" value="ECO:0007669"/>
    <property type="project" value="InterPro"/>
</dbReference>
<gene>
    <name evidence="1" type="primary">ga22322</name>
    <name evidence="1" type="ORF">PR202_ga22322</name>
</gene>
<dbReference type="InterPro" id="IPR011013">
    <property type="entry name" value="Gal_mutarotase_sf_dom"/>
</dbReference>
<dbReference type="AlphaFoldDB" id="A0AAV5D3Z4"/>